<dbReference type="InterPro" id="IPR050776">
    <property type="entry name" value="Ank_Repeat/CDKN_Inhibitor"/>
</dbReference>
<dbReference type="WBParaSite" id="MCU_009309-RA">
    <property type="protein sequence ID" value="MCU_009309-RA"/>
    <property type="gene ID" value="MCU_009309"/>
</dbReference>
<dbReference type="InterPro" id="IPR036770">
    <property type="entry name" value="Ankyrin_rpt-contain_sf"/>
</dbReference>
<evidence type="ECO:0000313" key="4">
    <source>
        <dbReference type="WBParaSite" id="MCU_009309-RA"/>
    </source>
</evidence>
<evidence type="ECO:0000256" key="3">
    <source>
        <dbReference type="PROSITE-ProRule" id="PRU00023"/>
    </source>
</evidence>
<reference evidence="4" key="1">
    <citation type="submission" date="2019-11" db="UniProtKB">
        <authorList>
            <consortium name="WormBaseParasite"/>
        </authorList>
    </citation>
    <scope>IDENTIFICATION</scope>
</reference>
<dbReference type="Pfam" id="PF12796">
    <property type="entry name" value="Ank_2"/>
    <property type="match status" value="1"/>
</dbReference>
<dbReference type="PANTHER" id="PTHR24201">
    <property type="entry name" value="ANK_REP_REGION DOMAIN-CONTAINING PROTEIN"/>
    <property type="match status" value="1"/>
</dbReference>
<dbReference type="SUPFAM" id="SSF48403">
    <property type="entry name" value="Ankyrin repeat"/>
    <property type="match status" value="1"/>
</dbReference>
<organism evidence="4">
    <name type="scientific">Mesocestoides corti</name>
    <name type="common">Flatworm</name>
    <dbReference type="NCBI Taxonomy" id="53468"/>
    <lineage>
        <taxon>Eukaryota</taxon>
        <taxon>Metazoa</taxon>
        <taxon>Spiralia</taxon>
        <taxon>Lophotrochozoa</taxon>
        <taxon>Platyhelminthes</taxon>
        <taxon>Cestoda</taxon>
        <taxon>Eucestoda</taxon>
        <taxon>Cyclophyllidea</taxon>
        <taxon>Mesocestoididae</taxon>
        <taxon>Mesocestoides</taxon>
    </lineage>
</organism>
<dbReference type="SMART" id="SM00248">
    <property type="entry name" value="ANK"/>
    <property type="match status" value="3"/>
</dbReference>
<evidence type="ECO:0000256" key="2">
    <source>
        <dbReference type="ARBA" id="ARBA00023043"/>
    </source>
</evidence>
<dbReference type="Gene3D" id="1.25.40.20">
    <property type="entry name" value="Ankyrin repeat-containing domain"/>
    <property type="match status" value="1"/>
</dbReference>
<name>A0A5K3FL63_MESCO</name>
<protein>
    <submittedName>
        <fullName evidence="4">ANK_REP_REGION domain-containing protein</fullName>
    </submittedName>
</protein>
<dbReference type="InterPro" id="IPR002110">
    <property type="entry name" value="Ankyrin_rpt"/>
</dbReference>
<dbReference type="PROSITE" id="PS50297">
    <property type="entry name" value="ANK_REP_REGION"/>
    <property type="match status" value="1"/>
</dbReference>
<keyword evidence="1" id="KW-0677">Repeat</keyword>
<feature type="repeat" description="ANK" evidence="3">
    <location>
        <begin position="47"/>
        <end position="79"/>
    </location>
</feature>
<dbReference type="PROSITE" id="PS50088">
    <property type="entry name" value="ANK_REPEAT"/>
    <property type="match status" value="2"/>
</dbReference>
<accession>A0A5K3FL63</accession>
<proteinExistence type="predicted"/>
<dbReference type="AlphaFoldDB" id="A0A5K3FL63"/>
<sequence length="186" mass="20971">MEKCLTDVQEWFSAITKGKLSSIQKLLKNLEGIDVAENYSINDVEHNNVTGLILAAHIGNKDVVRWFLTNKADPNASTNLGWRAIHFAARRGHVATVDMLVTSGADLEVRTQKNETPLLLALFAHMWDTVRKLMQLGASFDERSEALFIQYAQKGYLSTELIGKRKNFPPENISPKFDHKPFNETS</sequence>
<feature type="repeat" description="ANK" evidence="3">
    <location>
        <begin position="80"/>
        <end position="112"/>
    </location>
</feature>
<evidence type="ECO:0000256" key="1">
    <source>
        <dbReference type="ARBA" id="ARBA00022737"/>
    </source>
</evidence>
<keyword evidence="2 3" id="KW-0040">ANK repeat</keyword>